<evidence type="ECO:0000256" key="3">
    <source>
        <dbReference type="ARBA" id="ARBA00022763"/>
    </source>
</evidence>
<reference evidence="19 20" key="1">
    <citation type="submission" date="2015-06" db="EMBL/GenBank/DDBJ databases">
        <authorList>
            <person name="Wibberg Daniel"/>
        </authorList>
    </citation>
    <scope>NUCLEOTIDE SEQUENCE [LARGE SCALE GENOMIC DNA]</scope>
    <source>
        <strain evidence="19 20">T3/55T</strain>
    </source>
</reference>
<dbReference type="RefSeq" id="WP_158245850.1">
    <property type="nucleotide sequence ID" value="NZ_CVTD020000008.1"/>
</dbReference>
<dbReference type="SUPFAM" id="SSF52540">
    <property type="entry name" value="P-loop containing nucleoside triphosphate hydrolases"/>
    <property type="match status" value="1"/>
</dbReference>
<accession>A0A0H5SDE0</accession>
<keyword evidence="2 13" id="KW-0547">Nucleotide-binding</keyword>
<dbReference type="InterPro" id="IPR011604">
    <property type="entry name" value="PDDEXK-like_dom_sf"/>
</dbReference>
<dbReference type="InterPro" id="IPR027417">
    <property type="entry name" value="P-loop_NTPase"/>
</dbReference>
<evidence type="ECO:0000256" key="2">
    <source>
        <dbReference type="ARBA" id="ARBA00022741"/>
    </source>
</evidence>
<keyword evidence="1 13" id="KW-0540">Nuclease</keyword>
<keyword evidence="5 13" id="KW-0347">Helicase</keyword>
<dbReference type="InterPro" id="IPR014016">
    <property type="entry name" value="UvrD-like_ATP-bd"/>
</dbReference>
<dbReference type="InterPro" id="IPR000212">
    <property type="entry name" value="DNA_helicase_UvrD/REP"/>
</dbReference>
<dbReference type="PANTHER" id="PTHR11070:SF48">
    <property type="entry name" value="ATP-DEPENDENT HELICASE_NUCLEASE SUBUNIT A"/>
    <property type="match status" value="1"/>
</dbReference>
<keyword evidence="20" id="KW-1185">Reference proteome</keyword>
<evidence type="ECO:0000256" key="4">
    <source>
        <dbReference type="ARBA" id="ARBA00022801"/>
    </source>
</evidence>
<evidence type="ECO:0000313" key="20">
    <source>
        <dbReference type="Proteomes" id="UP000236497"/>
    </source>
</evidence>
<evidence type="ECO:0000259" key="18">
    <source>
        <dbReference type="PROSITE" id="PS51217"/>
    </source>
</evidence>
<proteinExistence type="inferred from homology"/>
<feature type="coiled-coil region" evidence="15">
    <location>
        <begin position="1113"/>
        <end position="1140"/>
    </location>
</feature>
<dbReference type="GO" id="GO:0005524">
    <property type="term" value="F:ATP binding"/>
    <property type="evidence" value="ECO:0007669"/>
    <property type="project" value="UniProtKB-UniRule"/>
</dbReference>
<evidence type="ECO:0000256" key="7">
    <source>
        <dbReference type="ARBA" id="ARBA00022840"/>
    </source>
</evidence>
<comment type="cofactor">
    <cofactor evidence="13">
        <name>Mg(2+)</name>
        <dbReference type="ChEBI" id="CHEBI:18420"/>
    </cofactor>
</comment>
<name>A0A0H5SDE0_HERHM</name>
<dbReference type="GO" id="GO:0000724">
    <property type="term" value="P:double-strand break repair via homologous recombination"/>
    <property type="evidence" value="ECO:0007669"/>
    <property type="project" value="UniProtKB-UniRule"/>
</dbReference>
<dbReference type="GO" id="GO:0016887">
    <property type="term" value="F:ATP hydrolysis activity"/>
    <property type="evidence" value="ECO:0007669"/>
    <property type="project" value="RHEA"/>
</dbReference>
<dbReference type="EC" id="5.6.2.4" evidence="13"/>
<dbReference type="InterPro" id="IPR014152">
    <property type="entry name" value="AddA"/>
</dbReference>
<evidence type="ECO:0000313" key="19">
    <source>
        <dbReference type="EMBL" id="CRZ33439.1"/>
    </source>
</evidence>
<keyword evidence="4 13" id="KW-0378">Hydrolase</keyword>
<keyword evidence="9 13" id="KW-0234">DNA repair</keyword>
<evidence type="ECO:0000256" key="5">
    <source>
        <dbReference type="ARBA" id="ARBA00022806"/>
    </source>
</evidence>
<dbReference type="SUPFAM" id="SSF52980">
    <property type="entry name" value="Restriction endonuclease-like"/>
    <property type="match status" value="1"/>
</dbReference>
<dbReference type="PROSITE" id="PS51217">
    <property type="entry name" value="UVRD_HELICASE_CTER"/>
    <property type="match status" value="1"/>
</dbReference>
<dbReference type="Pfam" id="PF12705">
    <property type="entry name" value="PDDEXK_1"/>
    <property type="match status" value="1"/>
</dbReference>
<comment type="catalytic activity">
    <reaction evidence="11 13">
        <text>Couples ATP hydrolysis with the unwinding of duplex DNA by translocating in the 3'-5' direction.</text>
        <dbReference type="EC" id="5.6.2.4"/>
    </reaction>
</comment>
<dbReference type="Gene3D" id="3.90.320.10">
    <property type="match status" value="1"/>
</dbReference>
<dbReference type="FunFam" id="3.40.50.300:FF:001236">
    <property type="entry name" value="ATP-dependent helicase/nuclease subunit A"/>
    <property type="match status" value="1"/>
</dbReference>
<dbReference type="EC" id="3.1.-.-" evidence="13"/>
<dbReference type="Proteomes" id="UP000236497">
    <property type="component" value="Unassembled WGS sequence"/>
</dbReference>
<evidence type="ECO:0000256" key="6">
    <source>
        <dbReference type="ARBA" id="ARBA00022839"/>
    </source>
</evidence>
<dbReference type="Gene3D" id="1.10.274.50">
    <property type="match status" value="1"/>
</dbReference>
<feature type="compositionally biased region" description="Low complexity" evidence="16">
    <location>
        <begin position="551"/>
        <end position="563"/>
    </location>
</feature>
<dbReference type="Pfam" id="PF00580">
    <property type="entry name" value="UvrD-helicase"/>
    <property type="match status" value="1"/>
</dbReference>
<dbReference type="GO" id="GO:0043138">
    <property type="term" value="F:3'-5' DNA helicase activity"/>
    <property type="evidence" value="ECO:0007669"/>
    <property type="project" value="UniProtKB-UniRule"/>
</dbReference>
<feature type="binding site" evidence="14">
    <location>
        <begin position="22"/>
        <end position="29"/>
    </location>
    <ligand>
        <name>ATP</name>
        <dbReference type="ChEBI" id="CHEBI:30616"/>
    </ligand>
</feature>
<dbReference type="AlphaFoldDB" id="A0A0H5SDE0"/>
<sequence length="1261" mass="144917">MGWTKAQQKVIDTRHKNLLVSAAAGSGKTAVLVERIIKMISEGENPIDIDRLLVVTFTNAAATQMKERIGKALDQKLIMEPGNAHLQKQVSLLQSAHITTIHSFCLNVIRNYFHHIDLDPSFKIADESEITLMKSDIVAEVLEKWYEEGSEDFLRLIESYSRSKSDDPIEDLILSLYDFAMSNPWPKTWLKGVQESFKFETIEDMANTRWMKELLNYILSVLKDLLNKIEKAIEICNEPDGPQAYLPALLSDRSMLLEFLKKDTYEGYYNAFSEISFARLSSKKQENVPEDKKNKVKDLREEVKKGIKDITNQFFFQPAEEMFNDLKAVGSIMDVLSRLTLDFMEAFAAKKEDKNLVDFNDLEHFALKILVEEKDGEIIPSKAALELSEQFEEILIDEYQDSNLVQETILKSISRENKGLYNRFMVGDVKQSIYKFRLAMPELFLEKYKTYGTWDTDEDGNVNLTQRIDLDKNFRSRKVVLDFVNDIFEQIMIESVGGIVYDNSASLKYGELFEEQVPENEAGKLSNEVKERIAKDVELILVTEEELDTAGENTGNGSFNGSSSDKENANLIDLPDEDKEEIQYTKKELEARAVAKKIKEIINPEYGLLLIDKDKEGKVIHRPARLGDIVILLRTMAGWSEVFVNTLIQEGIPAYADTGTGYFQTTEIMTLLNMLRIIDNPRQDIPFAGVLYSPIVGLTSDELAQVRLMDRKTTMYGASLAYAQDGSSEELKNKLKSFLDMLHKLRDKAKYTPIHELIQEILDMTGYAYYVMAMPGGDRRKANIDMLISHAVRFEKSSYSGLFHFVRYIEKLHKYEVDFGEASVSGENDDAVRIMSIHKSKGLEFPVVFVSGLSKQFNMQDQRKSILMHVDYGIGPDYIDLENRTKVPTLLKKFIQKKNQTDSLGEELRVLYVALTRAKEKLIMTGYLNNTEDLYAKKDFSFYEIMSSKNYLDLVLPAMNNKKTDYMKIKVISRKDILGEEVARQIFMQKDKEELENLTLNHKTDKELQNQINKRLNFKYPYAAETKLRVKLTVSELKKLGQFIDEEDGEILYGNTGDNNELSDGRNEVNTLSADQYIPDFIKGTLTETTATDRGSLYHKVLELLDLSKVKNYKDLVRELEGLAKEGKILKEDIKRLNLKNILKFAQSSTAKRIIKAQAEGKLYKEKQFVIGVKACEIYPDQDSEELILIQGIIDAFFEEDGELVIIDYKSDVVNDEKQLEDRYKMQLIYYKKALEQILRKKVKEMIIYSLYLGKEIYINR</sequence>
<feature type="domain" description="UvrD-like helicase ATP-binding" evidence="17">
    <location>
        <begin position="1"/>
        <end position="477"/>
    </location>
</feature>
<evidence type="ECO:0000256" key="9">
    <source>
        <dbReference type="ARBA" id="ARBA00023204"/>
    </source>
</evidence>
<dbReference type="Pfam" id="PF13361">
    <property type="entry name" value="UvrD_C"/>
    <property type="match status" value="1"/>
</dbReference>
<evidence type="ECO:0000256" key="12">
    <source>
        <dbReference type="ARBA" id="ARBA00048988"/>
    </source>
</evidence>
<evidence type="ECO:0000256" key="13">
    <source>
        <dbReference type="HAMAP-Rule" id="MF_01451"/>
    </source>
</evidence>
<protein>
    <recommendedName>
        <fullName evidence="13">ATP-dependent helicase/nuclease subunit A</fullName>
        <ecNumber evidence="13">3.1.-.-</ecNumber>
        <ecNumber evidence="13">5.6.2.4</ecNumber>
    </recommendedName>
    <alternativeName>
        <fullName evidence="13">ATP-dependent helicase/nuclease AddA</fullName>
    </alternativeName>
    <alternativeName>
        <fullName evidence="13">DNA 3'-5' helicase AddA</fullName>
    </alternativeName>
</protein>
<dbReference type="GO" id="GO:0033202">
    <property type="term" value="C:DNA helicase complex"/>
    <property type="evidence" value="ECO:0007669"/>
    <property type="project" value="TreeGrafter"/>
</dbReference>
<dbReference type="GO" id="GO:0008408">
    <property type="term" value="F:3'-5' exonuclease activity"/>
    <property type="evidence" value="ECO:0007669"/>
    <property type="project" value="UniProtKB-UniRule"/>
</dbReference>
<keyword evidence="3 13" id="KW-0227">DNA damage</keyword>
<keyword evidence="10 13" id="KW-0413">Isomerase</keyword>
<dbReference type="HAMAP" id="MF_01451">
    <property type="entry name" value="AddA"/>
    <property type="match status" value="1"/>
</dbReference>
<evidence type="ECO:0000259" key="17">
    <source>
        <dbReference type="PROSITE" id="PS51198"/>
    </source>
</evidence>
<evidence type="ECO:0000256" key="16">
    <source>
        <dbReference type="SAM" id="MobiDB-lite"/>
    </source>
</evidence>
<keyword evidence="7 13" id="KW-0067">ATP-binding</keyword>
<dbReference type="GO" id="GO:0005829">
    <property type="term" value="C:cytosol"/>
    <property type="evidence" value="ECO:0007669"/>
    <property type="project" value="TreeGrafter"/>
</dbReference>
<evidence type="ECO:0000256" key="15">
    <source>
        <dbReference type="SAM" id="Coils"/>
    </source>
</evidence>
<dbReference type="InterPro" id="IPR014017">
    <property type="entry name" value="DNA_helicase_UvrD-like_C"/>
</dbReference>
<evidence type="ECO:0000256" key="10">
    <source>
        <dbReference type="ARBA" id="ARBA00023235"/>
    </source>
</evidence>
<gene>
    <name evidence="13" type="primary">addA</name>
    <name evidence="19" type="ORF">HHT355_0227</name>
</gene>
<feature type="region of interest" description="Disordered" evidence="16">
    <location>
        <begin position="551"/>
        <end position="570"/>
    </location>
</feature>
<comment type="function">
    <text evidence="13">The heterodimer acts as both an ATP-dependent DNA helicase and an ATP-dependent, dual-direction single-stranded exonuclease. Recognizes the chi site generating a DNA molecule suitable for the initiation of homologous recombination. The AddA nuclease domain is required for chi fragment generation; this subunit has the helicase and 3' -&gt; 5' nuclease activities.</text>
</comment>
<dbReference type="InterPro" id="IPR011335">
    <property type="entry name" value="Restrct_endonuc-II-like"/>
</dbReference>
<dbReference type="PANTHER" id="PTHR11070">
    <property type="entry name" value="UVRD / RECB / PCRA DNA HELICASE FAMILY MEMBER"/>
    <property type="match status" value="1"/>
</dbReference>
<evidence type="ECO:0000256" key="14">
    <source>
        <dbReference type="PROSITE-ProRule" id="PRU00560"/>
    </source>
</evidence>
<evidence type="ECO:0000256" key="1">
    <source>
        <dbReference type="ARBA" id="ARBA00022722"/>
    </source>
</evidence>
<comment type="subunit">
    <text evidence="13">Heterodimer of AddA and AddB/RexB.</text>
</comment>
<comment type="catalytic activity">
    <reaction evidence="12 13">
        <text>ATP + H2O = ADP + phosphate + H(+)</text>
        <dbReference type="Rhea" id="RHEA:13065"/>
        <dbReference type="ChEBI" id="CHEBI:15377"/>
        <dbReference type="ChEBI" id="CHEBI:15378"/>
        <dbReference type="ChEBI" id="CHEBI:30616"/>
        <dbReference type="ChEBI" id="CHEBI:43474"/>
        <dbReference type="ChEBI" id="CHEBI:456216"/>
        <dbReference type="EC" id="5.6.2.4"/>
    </reaction>
</comment>
<organism evidence="19 20">
    <name type="scientific">Herbinix hemicellulosilytica</name>
    <dbReference type="NCBI Taxonomy" id="1564487"/>
    <lineage>
        <taxon>Bacteria</taxon>
        <taxon>Bacillati</taxon>
        <taxon>Bacillota</taxon>
        <taxon>Clostridia</taxon>
        <taxon>Lachnospirales</taxon>
        <taxon>Lachnospiraceae</taxon>
        <taxon>Herbinix</taxon>
    </lineage>
</organism>
<evidence type="ECO:0000256" key="8">
    <source>
        <dbReference type="ARBA" id="ARBA00023125"/>
    </source>
</evidence>
<dbReference type="Gene3D" id="3.40.50.300">
    <property type="entry name" value="P-loop containing nucleotide triphosphate hydrolases"/>
    <property type="match status" value="4"/>
</dbReference>
<dbReference type="EMBL" id="CVTD020000008">
    <property type="protein sequence ID" value="CRZ33439.1"/>
    <property type="molecule type" value="Genomic_DNA"/>
</dbReference>
<dbReference type="PROSITE" id="PS51198">
    <property type="entry name" value="UVRD_HELICASE_ATP_BIND"/>
    <property type="match status" value="1"/>
</dbReference>
<dbReference type="GO" id="GO:0003690">
    <property type="term" value="F:double-stranded DNA binding"/>
    <property type="evidence" value="ECO:0007669"/>
    <property type="project" value="UniProtKB-UniRule"/>
</dbReference>
<evidence type="ECO:0000256" key="11">
    <source>
        <dbReference type="ARBA" id="ARBA00034617"/>
    </source>
</evidence>
<dbReference type="Gene3D" id="1.10.486.10">
    <property type="entry name" value="PCRA, domain 4"/>
    <property type="match status" value="1"/>
</dbReference>
<dbReference type="InterPro" id="IPR038726">
    <property type="entry name" value="PDDEXK_AddAB-type"/>
</dbReference>
<keyword evidence="8 13" id="KW-0238">DNA-binding</keyword>
<comment type="similarity">
    <text evidence="13">Belongs to the helicase family. AddA subfamily.</text>
</comment>
<keyword evidence="15" id="KW-0175">Coiled coil</keyword>
<keyword evidence="6 13" id="KW-0269">Exonuclease</keyword>
<feature type="domain" description="UvrD-like helicase C-terminal" evidence="18">
    <location>
        <begin position="549"/>
        <end position="842"/>
    </location>
</feature>